<dbReference type="RefSeq" id="WP_188980692.1">
    <property type="nucleotide sequence ID" value="NZ_BMPG01000006.1"/>
</dbReference>
<dbReference type="AlphaFoldDB" id="A0A830FG77"/>
<evidence type="ECO:0000313" key="1">
    <source>
        <dbReference type="EMBL" id="GGL71479.1"/>
    </source>
</evidence>
<dbReference type="OrthoDB" id="191533at2157"/>
<comment type="caution">
    <text evidence="1">The sequence shown here is derived from an EMBL/GenBank/DDBJ whole genome shotgun (WGS) entry which is preliminary data.</text>
</comment>
<proteinExistence type="predicted"/>
<accession>A0A830FG77</accession>
<dbReference type="Proteomes" id="UP000607197">
    <property type="component" value="Unassembled WGS sequence"/>
</dbReference>
<dbReference type="EMBL" id="BMPG01000006">
    <property type="protein sequence ID" value="GGL71479.1"/>
    <property type="molecule type" value="Genomic_DNA"/>
</dbReference>
<gene>
    <name evidence="1" type="ORF">GCM10009039_31910</name>
</gene>
<sequence>MDKLEWAVDTVDGTTFEKIAGEVLRNEGYDVHESGVIGTDGGWDARIEINGRKGIGHASVDNNWRGKLRDDAESVEELEEEQSESFDLLVFVTNQRVTGQQELDMEAEIEEEYGWDLKILHRRHIIGITGHERPDLAERHFGFNPKRNDDHLDQIIDLRDERLDLISNREGVASDLEEGPTAVVHLIPNGVFSGNYLQQSDDLPGLPRMGKLNVHPGTETVGKGKLNAGGRMGQPYKSYTYLQKDGLYEAVDTWVFREDEQDGLLLNNARDTDKSLDCKAGIAVQDGIRALKEMGVTGTVFCFISLLDAKGVTIAYETRISGPAVQQPLRTDRYTTDLAEIPLAEADVTDSLRNPLTEIWQELGWNVNLHYDEDGNWMGPTVRFGDIGQFPSGG</sequence>
<reference evidence="1" key="2">
    <citation type="submission" date="2020-09" db="EMBL/GenBank/DDBJ databases">
        <authorList>
            <person name="Sun Q."/>
            <person name="Ohkuma M."/>
        </authorList>
    </citation>
    <scope>NUCLEOTIDE SEQUENCE</scope>
    <source>
        <strain evidence="1">JCM 19596</strain>
    </source>
</reference>
<organism evidence="1 2">
    <name type="scientific">Halocalculus aciditolerans</name>
    <dbReference type="NCBI Taxonomy" id="1383812"/>
    <lineage>
        <taxon>Archaea</taxon>
        <taxon>Methanobacteriati</taxon>
        <taxon>Methanobacteriota</taxon>
        <taxon>Stenosarchaea group</taxon>
        <taxon>Halobacteria</taxon>
        <taxon>Halobacteriales</taxon>
        <taxon>Halobacteriaceae</taxon>
        <taxon>Halocalculus</taxon>
    </lineage>
</organism>
<name>A0A830FG77_9EURY</name>
<evidence type="ECO:0000313" key="2">
    <source>
        <dbReference type="Proteomes" id="UP000607197"/>
    </source>
</evidence>
<keyword evidence="2" id="KW-1185">Reference proteome</keyword>
<reference evidence="1" key="1">
    <citation type="journal article" date="2014" name="Int. J. Syst. Evol. Microbiol.">
        <title>Complete genome sequence of Corynebacterium casei LMG S-19264T (=DSM 44701T), isolated from a smear-ripened cheese.</title>
        <authorList>
            <consortium name="US DOE Joint Genome Institute (JGI-PGF)"/>
            <person name="Walter F."/>
            <person name="Albersmeier A."/>
            <person name="Kalinowski J."/>
            <person name="Ruckert C."/>
        </authorList>
    </citation>
    <scope>NUCLEOTIDE SEQUENCE</scope>
    <source>
        <strain evidence="1">JCM 19596</strain>
    </source>
</reference>
<protein>
    <submittedName>
        <fullName evidence="1">Uncharacterized protein</fullName>
    </submittedName>
</protein>